<keyword evidence="2" id="KW-1185">Reference proteome</keyword>
<evidence type="ECO:0000313" key="2">
    <source>
        <dbReference type="Proteomes" id="UP001172386"/>
    </source>
</evidence>
<gene>
    <name evidence="1" type="ORF">H2198_009209</name>
</gene>
<reference evidence="1" key="1">
    <citation type="submission" date="2022-10" db="EMBL/GenBank/DDBJ databases">
        <title>Culturing micro-colonial fungi from biological soil crusts in the Mojave desert and describing Neophaeococcomyces mojavensis, and introducing the new genera and species Taxawa tesnikishii.</title>
        <authorList>
            <person name="Kurbessoian T."/>
            <person name="Stajich J.E."/>
        </authorList>
    </citation>
    <scope>NUCLEOTIDE SEQUENCE</scope>
    <source>
        <strain evidence="1">JES_112</strain>
    </source>
</reference>
<protein>
    <submittedName>
        <fullName evidence="1">Uncharacterized protein</fullName>
    </submittedName>
</protein>
<dbReference type="EMBL" id="JAPDRQ010000252">
    <property type="protein sequence ID" value="KAJ9651512.1"/>
    <property type="molecule type" value="Genomic_DNA"/>
</dbReference>
<comment type="caution">
    <text evidence="1">The sequence shown here is derived from an EMBL/GenBank/DDBJ whole genome shotgun (WGS) entry which is preliminary data.</text>
</comment>
<accession>A0ACC2ZV43</accession>
<sequence length="391" mass="42805">MVPATTDGVLNQQHTGRAATPPLRQFQNGPSFQALSHGQARTSDIHMEGVRFQAFVLETSSQLDSSQIQMNTQAEPVLTSNQSSTTFASTHGTCCPIPLPDTEPQHAPSDMLNFAEDDPLLHVSDLFFQDQMSSEAYLGTLNSWLFEPESDISPPNNIPVQRVYNVEPNFASTSVALTQQDTRGTVTEQTSSTTRTIVSPERVAQVQRCWPSKASDKWKAMPDLWKALLTSDGRSLFGSEEPAEHQTVQGDSNETQTQWGFDQSCWNRTMNVLNQCSSSHVAGRVHVESQATSRSPTTRHHSPPNGRSTNAAQLPPLEIFDIGLDVFFAQFLPAIPILHVPTFAAKSCSTTLLLAISALAFNALKTKGANRFMAHMFSVSSVAEKIVCPMS</sequence>
<organism evidence="1 2">
    <name type="scientific">Neophaeococcomyces mojaviensis</name>
    <dbReference type="NCBI Taxonomy" id="3383035"/>
    <lineage>
        <taxon>Eukaryota</taxon>
        <taxon>Fungi</taxon>
        <taxon>Dikarya</taxon>
        <taxon>Ascomycota</taxon>
        <taxon>Pezizomycotina</taxon>
        <taxon>Eurotiomycetes</taxon>
        <taxon>Chaetothyriomycetidae</taxon>
        <taxon>Chaetothyriales</taxon>
        <taxon>Chaetothyriales incertae sedis</taxon>
        <taxon>Neophaeococcomyces</taxon>
    </lineage>
</organism>
<proteinExistence type="predicted"/>
<evidence type="ECO:0000313" key="1">
    <source>
        <dbReference type="EMBL" id="KAJ9651512.1"/>
    </source>
</evidence>
<name>A0ACC2ZV43_9EURO</name>
<dbReference type="Proteomes" id="UP001172386">
    <property type="component" value="Unassembled WGS sequence"/>
</dbReference>